<dbReference type="InterPro" id="IPR000847">
    <property type="entry name" value="LysR_HTH_N"/>
</dbReference>
<dbReference type="InterPro" id="IPR036390">
    <property type="entry name" value="WH_DNA-bd_sf"/>
</dbReference>
<proteinExistence type="predicted"/>
<evidence type="ECO:0000259" key="1">
    <source>
        <dbReference type="PROSITE" id="PS50931"/>
    </source>
</evidence>
<dbReference type="EMBL" id="FORI01000007">
    <property type="protein sequence ID" value="SFI87681.1"/>
    <property type="molecule type" value="Genomic_DNA"/>
</dbReference>
<organism evidence="2 3">
    <name type="scientific">Treponema bryantii</name>
    <dbReference type="NCBI Taxonomy" id="163"/>
    <lineage>
        <taxon>Bacteria</taxon>
        <taxon>Pseudomonadati</taxon>
        <taxon>Spirochaetota</taxon>
        <taxon>Spirochaetia</taxon>
        <taxon>Spirochaetales</taxon>
        <taxon>Treponemataceae</taxon>
        <taxon>Treponema</taxon>
    </lineage>
</organism>
<dbReference type="Pfam" id="PF00126">
    <property type="entry name" value="HTH_1"/>
    <property type="match status" value="1"/>
</dbReference>
<reference evidence="3" key="1">
    <citation type="submission" date="2016-10" db="EMBL/GenBank/DDBJ databases">
        <authorList>
            <person name="Varghese N."/>
            <person name="Submissions S."/>
        </authorList>
    </citation>
    <scope>NUCLEOTIDE SEQUENCE [LARGE SCALE GENOMIC DNA]</scope>
    <source>
        <strain evidence="3">XBD1002</strain>
    </source>
</reference>
<sequence length="67" mass="7487">MTLQQIRYIIGVEEAGSLNKASEKLFISQPSLTSAVHDVEWERGFGITTLQKLLVVIPVFVNKILES</sequence>
<keyword evidence="3" id="KW-1185">Reference proteome</keyword>
<dbReference type="Proteomes" id="UP000182737">
    <property type="component" value="Unassembled WGS sequence"/>
</dbReference>
<gene>
    <name evidence="2" type="ORF">SAMN04487775_107168</name>
</gene>
<dbReference type="OrthoDB" id="9803735at2"/>
<evidence type="ECO:0000313" key="2">
    <source>
        <dbReference type="EMBL" id="SFI87681.1"/>
    </source>
</evidence>
<dbReference type="PROSITE" id="PS50931">
    <property type="entry name" value="HTH_LYSR"/>
    <property type="match status" value="1"/>
</dbReference>
<accession>A0A1I3LSH5</accession>
<dbReference type="RefSeq" id="WP_074932427.1">
    <property type="nucleotide sequence ID" value="NZ_FORI01000007.1"/>
</dbReference>
<protein>
    <submittedName>
        <fullName evidence="2">Regulatory helix-turn-helix protein, lysR family</fullName>
    </submittedName>
</protein>
<dbReference type="GO" id="GO:0003700">
    <property type="term" value="F:DNA-binding transcription factor activity"/>
    <property type="evidence" value="ECO:0007669"/>
    <property type="project" value="InterPro"/>
</dbReference>
<evidence type="ECO:0000313" key="3">
    <source>
        <dbReference type="Proteomes" id="UP000182737"/>
    </source>
</evidence>
<dbReference type="AlphaFoldDB" id="A0A1I3LSH5"/>
<feature type="domain" description="HTH lysR-type" evidence="1">
    <location>
        <begin position="1"/>
        <end position="38"/>
    </location>
</feature>
<dbReference type="Gene3D" id="1.10.10.10">
    <property type="entry name" value="Winged helix-like DNA-binding domain superfamily/Winged helix DNA-binding domain"/>
    <property type="match status" value="1"/>
</dbReference>
<dbReference type="SUPFAM" id="SSF46785">
    <property type="entry name" value="Winged helix' DNA-binding domain"/>
    <property type="match status" value="1"/>
</dbReference>
<dbReference type="InterPro" id="IPR036388">
    <property type="entry name" value="WH-like_DNA-bd_sf"/>
</dbReference>
<name>A0A1I3LSH5_9SPIR</name>